<reference evidence="4" key="1">
    <citation type="submission" date="2019-08" db="EMBL/GenBank/DDBJ databases">
        <title>The improved chromosome-level genome for the pearl oyster Pinctada fucata martensii using PacBio sequencing and Hi-C.</title>
        <authorList>
            <person name="Zheng Z."/>
        </authorList>
    </citation>
    <scope>NUCLEOTIDE SEQUENCE</scope>
    <source>
        <strain evidence="4">ZZ-2019</strain>
        <tissue evidence="4">Adductor muscle</tissue>
    </source>
</reference>
<evidence type="ECO:0000256" key="2">
    <source>
        <dbReference type="ARBA" id="ARBA00022679"/>
    </source>
</evidence>
<dbReference type="PANTHER" id="PTHR11783">
    <property type="entry name" value="SULFOTRANSFERASE SULT"/>
    <property type="match status" value="1"/>
</dbReference>
<keyword evidence="2" id="KW-0808">Transferase</keyword>
<dbReference type="SUPFAM" id="SSF52540">
    <property type="entry name" value="P-loop containing nucleoside triphosphate hydrolases"/>
    <property type="match status" value="1"/>
</dbReference>
<dbReference type="AlphaFoldDB" id="A0AA88YAM2"/>
<comment type="caution">
    <text evidence="4">The sequence shown here is derived from an EMBL/GenBank/DDBJ whole genome shotgun (WGS) entry which is preliminary data.</text>
</comment>
<proteinExistence type="inferred from homology"/>
<comment type="similarity">
    <text evidence="1">Belongs to the sulfotransferase 1 family.</text>
</comment>
<evidence type="ECO:0000259" key="3">
    <source>
        <dbReference type="Pfam" id="PF00685"/>
    </source>
</evidence>
<feature type="domain" description="Sulfotransferase" evidence="3">
    <location>
        <begin position="31"/>
        <end position="240"/>
    </location>
</feature>
<protein>
    <recommendedName>
        <fullName evidence="3">Sulfotransferase domain-containing protein</fullName>
    </recommendedName>
</protein>
<dbReference type="InterPro" id="IPR000863">
    <property type="entry name" value="Sulfotransferase_dom"/>
</dbReference>
<dbReference type="GO" id="GO:0008146">
    <property type="term" value="F:sulfotransferase activity"/>
    <property type="evidence" value="ECO:0007669"/>
    <property type="project" value="InterPro"/>
</dbReference>
<keyword evidence="5" id="KW-1185">Reference proteome</keyword>
<dbReference type="Gene3D" id="3.40.50.300">
    <property type="entry name" value="P-loop containing nucleotide triphosphate hydrolases"/>
    <property type="match status" value="1"/>
</dbReference>
<organism evidence="4 5">
    <name type="scientific">Pinctada imbricata</name>
    <name type="common">Atlantic pearl-oyster</name>
    <name type="synonym">Pinctada martensii</name>
    <dbReference type="NCBI Taxonomy" id="66713"/>
    <lineage>
        <taxon>Eukaryota</taxon>
        <taxon>Metazoa</taxon>
        <taxon>Spiralia</taxon>
        <taxon>Lophotrochozoa</taxon>
        <taxon>Mollusca</taxon>
        <taxon>Bivalvia</taxon>
        <taxon>Autobranchia</taxon>
        <taxon>Pteriomorphia</taxon>
        <taxon>Pterioida</taxon>
        <taxon>Pterioidea</taxon>
        <taxon>Pteriidae</taxon>
        <taxon>Pinctada</taxon>
    </lineage>
</organism>
<name>A0AA88YAM2_PINIB</name>
<sequence>MWEIINMIIQGKAEYRKENKNVLMLEAMYDTDEIISERSPRILNTHVPYRWLPRKLVINRGKIIHGLRNPKDVSVSLYNHMKTSGEIGEGTKDMTWEQFLENMVLGDVILYDGWFSYERQMHKAKTANSDVIYTLFYEKLKLHPEEEIKKLADFLQVPCSDQLASDIMEACSFAKLKNVEKYLPSDFLEKINSLQEKSGRPPMTPPVIYRKGSVGDWKNYFTVSQNERFDSRYKEEMKGLDIDFMYELPM</sequence>
<gene>
    <name evidence="4" type="ORF">FSP39_002293</name>
</gene>
<dbReference type="EMBL" id="VSWD01000005">
    <property type="protein sequence ID" value="KAK3101273.1"/>
    <property type="molecule type" value="Genomic_DNA"/>
</dbReference>
<evidence type="ECO:0000256" key="1">
    <source>
        <dbReference type="ARBA" id="ARBA00005771"/>
    </source>
</evidence>
<accession>A0AA88YAM2</accession>
<evidence type="ECO:0000313" key="4">
    <source>
        <dbReference type="EMBL" id="KAK3101273.1"/>
    </source>
</evidence>
<evidence type="ECO:0000313" key="5">
    <source>
        <dbReference type="Proteomes" id="UP001186944"/>
    </source>
</evidence>
<dbReference type="Proteomes" id="UP001186944">
    <property type="component" value="Unassembled WGS sequence"/>
</dbReference>
<dbReference type="Pfam" id="PF00685">
    <property type="entry name" value="Sulfotransfer_1"/>
    <property type="match status" value="1"/>
</dbReference>
<dbReference type="InterPro" id="IPR027417">
    <property type="entry name" value="P-loop_NTPase"/>
</dbReference>